<organism evidence="1 2">
    <name type="scientific">Venturia nashicola</name>
    <dbReference type="NCBI Taxonomy" id="86259"/>
    <lineage>
        <taxon>Eukaryota</taxon>
        <taxon>Fungi</taxon>
        <taxon>Dikarya</taxon>
        <taxon>Ascomycota</taxon>
        <taxon>Pezizomycotina</taxon>
        <taxon>Dothideomycetes</taxon>
        <taxon>Pleosporomycetidae</taxon>
        <taxon>Venturiales</taxon>
        <taxon>Venturiaceae</taxon>
        <taxon>Venturia</taxon>
    </lineage>
</organism>
<dbReference type="AlphaFoldDB" id="A0A4Z1PF84"/>
<keyword evidence="2" id="KW-1185">Reference proteome</keyword>
<name>A0A4Z1PF84_9PEZI</name>
<gene>
    <name evidence="1" type="ORF">E6O75_ATG02371</name>
</gene>
<comment type="caution">
    <text evidence="1">The sequence shown here is derived from an EMBL/GenBank/DDBJ whole genome shotgun (WGS) entry which is preliminary data.</text>
</comment>
<dbReference type="Proteomes" id="UP000298493">
    <property type="component" value="Unassembled WGS sequence"/>
</dbReference>
<proteinExistence type="predicted"/>
<evidence type="ECO:0000313" key="1">
    <source>
        <dbReference type="EMBL" id="TID24006.1"/>
    </source>
</evidence>
<accession>A0A4Z1PF84</accession>
<evidence type="ECO:0000313" key="2">
    <source>
        <dbReference type="Proteomes" id="UP000298493"/>
    </source>
</evidence>
<reference evidence="1 2" key="1">
    <citation type="submission" date="2019-04" db="EMBL/GenBank/DDBJ databases">
        <title>High contiguity whole genome sequence and gene annotation resource for two Venturia nashicola isolates.</title>
        <authorList>
            <person name="Prokchorchik M."/>
            <person name="Won K."/>
            <person name="Lee Y."/>
            <person name="Choi E.D."/>
            <person name="Segonzac C."/>
            <person name="Sohn K.H."/>
        </authorList>
    </citation>
    <scope>NUCLEOTIDE SEQUENCE [LARGE SCALE GENOMIC DNA]</scope>
    <source>
        <strain evidence="1 2">PRI2</strain>
    </source>
</reference>
<protein>
    <submittedName>
        <fullName evidence="1">Uncharacterized protein</fullName>
    </submittedName>
</protein>
<sequence>MFGPHCGEGSGRNVSHSLSFAESMLLCYLRHSSDINMDFEAEILTSFTFPSRAEHMDASMGLKLINLSRPRRSNGII</sequence>
<dbReference type="EMBL" id="SNSC02000005">
    <property type="protein sequence ID" value="TID24006.1"/>
    <property type="molecule type" value="Genomic_DNA"/>
</dbReference>